<reference evidence="2 3" key="1">
    <citation type="journal article" date="2016" name="Nat. Commun.">
        <title>Thousands of microbial genomes shed light on interconnected biogeochemical processes in an aquifer system.</title>
        <authorList>
            <person name="Anantharaman K."/>
            <person name="Brown C.T."/>
            <person name="Hug L.A."/>
            <person name="Sharon I."/>
            <person name="Castelle C.J."/>
            <person name="Probst A.J."/>
            <person name="Thomas B.C."/>
            <person name="Singh A."/>
            <person name="Wilkins M.J."/>
            <person name="Karaoz U."/>
            <person name="Brodie E.L."/>
            <person name="Williams K.H."/>
            <person name="Hubbard S.S."/>
            <person name="Banfield J.F."/>
        </authorList>
    </citation>
    <scope>NUCLEOTIDE SEQUENCE [LARGE SCALE GENOMIC DNA]</scope>
</reference>
<keyword evidence="1" id="KW-0812">Transmembrane</keyword>
<keyword evidence="1" id="KW-0472">Membrane</keyword>
<comment type="caution">
    <text evidence="2">The sequence shown here is derived from an EMBL/GenBank/DDBJ whole genome shotgun (WGS) entry which is preliminary data.</text>
</comment>
<dbReference type="Proteomes" id="UP000179270">
    <property type="component" value="Unassembled WGS sequence"/>
</dbReference>
<keyword evidence="1" id="KW-1133">Transmembrane helix</keyword>
<protein>
    <recommendedName>
        <fullName evidence="4">Chromate transporter</fullName>
    </recommendedName>
</protein>
<gene>
    <name evidence="2" type="ORF">A3A74_04480</name>
</gene>
<accession>A0A1F7I8Q0</accession>
<dbReference type="AlphaFoldDB" id="A0A1F7I8Q0"/>
<name>A0A1F7I8Q0_9BACT</name>
<dbReference type="STRING" id="1802055.A3A74_04480"/>
<proteinExistence type="predicted"/>
<feature type="transmembrane region" description="Helical" evidence="1">
    <location>
        <begin position="113"/>
        <end position="135"/>
    </location>
</feature>
<dbReference type="EMBL" id="MGAF01000045">
    <property type="protein sequence ID" value="OGK39729.1"/>
    <property type="molecule type" value="Genomic_DNA"/>
</dbReference>
<evidence type="ECO:0000256" key="1">
    <source>
        <dbReference type="SAM" id="Phobius"/>
    </source>
</evidence>
<feature type="transmembrane region" description="Helical" evidence="1">
    <location>
        <begin position="71"/>
        <end position="93"/>
    </location>
</feature>
<evidence type="ECO:0008006" key="4">
    <source>
        <dbReference type="Google" id="ProtNLM"/>
    </source>
</evidence>
<feature type="transmembrane region" description="Helical" evidence="1">
    <location>
        <begin position="30"/>
        <end position="59"/>
    </location>
</feature>
<sequence>MKQLEDLLHEYLVKKAPALPTNIKETIVKFAPWAILVIFILTLPVILFVFGLGALMVPFSFMGGVTAGTNTVITFVFSAVQMVLEAMAIPGLFKNSRNAWNLVYYATLVGAVQYVVTFNLGGLLIGSLLSLYILFQVREHYK</sequence>
<evidence type="ECO:0000313" key="2">
    <source>
        <dbReference type="EMBL" id="OGK39729.1"/>
    </source>
</evidence>
<organism evidence="2 3">
    <name type="scientific">Candidatus Roizmanbacteria bacterium RIFCSPLOWO2_01_FULL_35_13</name>
    <dbReference type="NCBI Taxonomy" id="1802055"/>
    <lineage>
        <taxon>Bacteria</taxon>
        <taxon>Candidatus Roizmaniibacteriota</taxon>
    </lineage>
</organism>
<evidence type="ECO:0000313" key="3">
    <source>
        <dbReference type="Proteomes" id="UP000179270"/>
    </source>
</evidence>